<organism evidence="1 2">
    <name type="scientific">Nonomuraea jabiensis</name>
    <dbReference type="NCBI Taxonomy" id="882448"/>
    <lineage>
        <taxon>Bacteria</taxon>
        <taxon>Bacillati</taxon>
        <taxon>Actinomycetota</taxon>
        <taxon>Actinomycetes</taxon>
        <taxon>Streptosporangiales</taxon>
        <taxon>Streptosporangiaceae</taxon>
        <taxon>Nonomuraea</taxon>
    </lineage>
</organism>
<accession>A0A7W9G0H3</accession>
<keyword evidence="2" id="KW-1185">Reference proteome</keyword>
<comment type="caution">
    <text evidence="1">The sequence shown here is derived from an EMBL/GenBank/DDBJ whole genome shotgun (WGS) entry which is preliminary data.</text>
</comment>
<sequence>MSLEQMMPAQAQAHRVGRRVLRTRLKALEEAVAVRKGSEEDRFPAQR</sequence>
<dbReference type="Proteomes" id="UP000579153">
    <property type="component" value="Unassembled WGS sequence"/>
</dbReference>
<gene>
    <name evidence="1" type="ORF">HD596_001686</name>
</gene>
<dbReference type="EMBL" id="JACHMB010000001">
    <property type="protein sequence ID" value="MBB5774930.1"/>
    <property type="molecule type" value="Genomic_DNA"/>
</dbReference>
<proteinExistence type="predicted"/>
<evidence type="ECO:0000313" key="2">
    <source>
        <dbReference type="Proteomes" id="UP000579153"/>
    </source>
</evidence>
<reference evidence="1 2" key="1">
    <citation type="submission" date="2020-08" db="EMBL/GenBank/DDBJ databases">
        <title>Sequencing the genomes of 1000 actinobacteria strains.</title>
        <authorList>
            <person name="Klenk H.-P."/>
        </authorList>
    </citation>
    <scope>NUCLEOTIDE SEQUENCE [LARGE SCALE GENOMIC DNA]</scope>
    <source>
        <strain evidence="1 2">DSM 45507</strain>
    </source>
</reference>
<name>A0A7W9G0H3_9ACTN</name>
<protein>
    <submittedName>
        <fullName evidence="1">Uncharacterized protein</fullName>
    </submittedName>
</protein>
<dbReference type="AlphaFoldDB" id="A0A7W9G0H3"/>
<dbReference type="RefSeq" id="WP_185068707.1">
    <property type="nucleotide sequence ID" value="NZ_JACHMB010000001.1"/>
</dbReference>
<evidence type="ECO:0000313" key="1">
    <source>
        <dbReference type="EMBL" id="MBB5774930.1"/>
    </source>
</evidence>